<protein>
    <submittedName>
        <fullName evidence="2">Uncharacterized protein</fullName>
    </submittedName>
</protein>
<feature type="compositionally biased region" description="Gly residues" evidence="1">
    <location>
        <begin position="25"/>
        <end position="39"/>
    </location>
</feature>
<gene>
    <name evidence="2" type="ORF">NCCP1664_06500</name>
</gene>
<sequence>MRMKSGGPLVRTLLDALARLFGAGPARGPGTTQGRGAAAGSGTAPAGGPRPASAAARGKGRGNSPAGDGRPGGGRPGPVPSPRRPARAAGAKPGPQPGSGAGLGGSASWEQGGYPGDFTGKVRARYAPTPDGRPDPGEVVWAWVPYEEDHGQGKDRPVLLVGHDGDYLLALMLTSRDRNNGTRRDGDYLDVGSGPWDRQGRPSEVKLDRVVRLLPGAVRREGAVLDRERFEAVARRL</sequence>
<proteinExistence type="predicted"/>
<feature type="region of interest" description="Disordered" evidence="1">
    <location>
        <begin position="22"/>
        <end position="131"/>
    </location>
</feature>
<dbReference type="Pfam" id="PF02452">
    <property type="entry name" value="PemK_toxin"/>
    <property type="match status" value="1"/>
</dbReference>
<evidence type="ECO:0000256" key="1">
    <source>
        <dbReference type="SAM" id="MobiDB-lite"/>
    </source>
</evidence>
<feature type="compositionally biased region" description="Low complexity" evidence="1">
    <location>
        <begin position="40"/>
        <end position="68"/>
    </location>
</feature>
<accession>A0A5A7NMH2</accession>
<dbReference type="GO" id="GO:0003677">
    <property type="term" value="F:DNA binding"/>
    <property type="evidence" value="ECO:0007669"/>
    <property type="project" value="InterPro"/>
</dbReference>
<evidence type="ECO:0000313" key="2">
    <source>
        <dbReference type="EMBL" id="GER22153.1"/>
    </source>
</evidence>
<dbReference type="Proteomes" id="UP000325307">
    <property type="component" value="Unassembled WGS sequence"/>
</dbReference>
<comment type="caution">
    <text evidence="2">The sequence shown here is derived from an EMBL/GenBank/DDBJ whole genome shotgun (WGS) entry which is preliminary data.</text>
</comment>
<reference evidence="2 3" key="1">
    <citation type="submission" date="2019-09" db="EMBL/GenBank/DDBJ databases">
        <title>Arthrobacter zafarii sp. nov., a moderately thermotolerant and halotolerant actinobacterium isolated from Cholistan desert soil of Pakistan.</title>
        <authorList>
            <person name="Amin A."/>
            <person name="Ahmed I."/>
            <person name="Khalid N."/>
            <person name="Schumann P."/>
            <person name="Busse H.J."/>
            <person name="Khan I.U."/>
            <person name="Li S."/>
            <person name="Li W.J."/>
        </authorList>
    </citation>
    <scope>NUCLEOTIDE SEQUENCE [LARGE SCALE GENOMIC DNA]</scope>
    <source>
        <strain evidence="2 3">NCCP-1664</strain>
    </source>
</reference>
<name>A0A5A7NMH2_9MICC</name>
<organism evidence="2 3">
    <name type="scientific">Zafaria cholistanensis</name>
    <dbReference type="NCBI Taxonomy" id="1682741"/>
    <lineage>
        <taxon>Bacteria</taxon>
        <taxon>Bacillati</taxon>
        <taxon>Actinomycetota</taxon>
        <taxon>Actinomycetes</taxon>
        <taxon>Micrococcales</taxon>
        <taxon>Micrococcaceae</taxon>
        <taxon>Zafaria</taxon>
    </lineage>
</organism>
<dbReference type="SUPFAM" id="SSF50118">
    <property type="entry name" value="Cell growth inhibitor/plasmid maintenance toxic component"/>
    <property type="match status" value="1"/>
</dbReference>
<dbReference type="EMBL" id="BKDJ01000002">
    <property type="protein sequence ID" value="GER22153.1"/>
    <property type="molecule type" value="Genomic_DNA"/>
</dbReference>
<keyword evidence="3" id="KW-1185">Reference proteome</keyword>
<evidence type="ECO:0000313" key="3">
    <source>
        <dbReference type="Proteomes" id="UP000325307"/>
    </source>
</evidence>
<dbReference type="AlphaFoldDB" id="A0A5A7NMH2"/>
<dbReference type="InterPro" id="IPR003477">
    <property type="entry name" value="PemK-like"/>
</dbReference>